<protein>
    <submittedName>
        <fullName evidence="1">Cell division protein FtsL</fullName>
    </submittedName>
</protein>
<sequence>MTRNLFVLAVLVGASMMLVVSTHRARTVFAELQQAKAVQRQLDVQYRRLEAARQQLSKNLAVERLAQTRLQMRAATPEVTEYVRQTAAAGARP</sequence>
<evidence type="ECO:0000313" key="1">
    <source>
        <dbReference type="EMBL" id="MEJ7139443.1"/>
    </source>
</evidence>
<dbReference type="Proteomes" id="UP001364695">
    <property type="component" value="Unassembled WGS sequence"/>
</dbReference>
<dbReference type="EMBL" id="JAWDIE010000028">
    <property type="protein sequence ID" value="MEJ7139443.1"/>
    <property type="molecule type" value="Genomic_DNA"/>
</dbReference>
<evidence type="ECO:0000313" key="2">
    <source>
        <dbReference type="Proteomes" id="UP001364695"/>
    </source>
</evidence>
<gene>
    <name evidence="1" type="primary">ftsL</name>
    <name evidence="1" type="ORF">RV045_13540</name>
</gene>
<comment type="caution">
    <text evidence="1">The sequence shown here is derived from an EMBL/GenBank/DDBJ whole genome shotgun (WGS) entry which is preliminary data.</text>
</comment>
<keyword evidence="1" id="KW-0131">Cell cycle</keyword>
<accession>A0ACC6P5E6</accession>
<name>A0ACC6P5E6_9BURK</name>
<proteinExistence type="predicted"/>
<keyword evidence="2" id="KW-1185">Reference proteome</keyword>
<keyword evidence="1" id="KW-0132">Cell division</keyword>
<organism evidence="1 2">
    <name type="scientific">Amphibiibacter pelophylacis</name>
    <dbReference type="NCBI Taxonomy" id="1799477"/>
    <lineage>
        <taxon>Bacteria</taxon>
        <taxon>Pseudomonadati</taxon>
        <taxon>Pseudomonadota</taxon>
        <taxon>Betaproteobacteria</taxon>
        <taxon>Burkholderiales</taxon>
        <taxon>Sphaerotilaceae</taxon>
        <taxon>Amphibiibacter</taxon>
    </lineage>
</organism>
<reference evidence="1" key="1">
    <citation type="submission" date="2023-10" db="EMBL/GenBank/DDBJ databases">
        <title>Amphibacter perezi, gen. nov., sp. nov. a novel taxa of the family Comamonadaceae, class Betaproteobacteria isolated from the skin microbiota of Pelophylax perezi from different populations.</title>
        <authorList>
            <person name="Costa S."/>
            <person name="Proenca D.N."/>
            <person name="Lopes I."/>
            <person name="Morais P.V."/>
        </authorList>
    </citation>
    <scope>NUCLEOTIDE SEQUENCE</scope>
    <source>
        <strain evidence="1">SL12-8</strain>
    </source>
</reference>